<comment type="caution">
    <text evidence="1">The sequence shown here is derived from an EMBL/GenBank/DDBJ whole genome shotgun (WGS) entry which is preliminary data.</text>
</comment>
<evidence type="ECO:0000313" key="2">
    <source>
        <dbReference type="Proteomes" id="UP000228614"/>
    </source>
</evidence>
<sequence length="74" mass="8484">MKSQWPQILKRSIPANGKLSLWQLMLQGVRDPCEAKKRIWGNDFVVIKNGKKIQVPFTDENIILPKGVNVGILW</sequence>
<name>A0A2H0V7B2_9BACT</name>
<proteinExistence type="predicted"/>
<protein>
    <submittedName>
        <fullName evidence="1">Uncharacterized protein</fullName>
    </submittedName>
</protein>
<gene>
    <name evidence="1" type="ORF">COT95_01135</name>
</gene>
<dbReference type="AlphaFoldDB" id="A0A2H0V7B2"/>
<organism evidence="1 2">
    <name type="scientific">Candidatus Falkowbacteria bacterium CG10_big_fil_rev_8_21_14_0_10_37_6</name>
    <dbReference type="NCBI Taxonomy" id="1974563"/>
    <lineage>
        <taxon>Bacteria</taxon>
        <taxon>Candidatus Falkowiibacteriota</taxon>
    </lineage>
</organism>
<reference evidence="2" key="1">
    <citation type="submission" date="2017-09" db="EMBL/GenBank/DDBJ databases">
        <title>Depth-based differentiation of microbial function through sediment-hosted aquifers and enrichment of novel symbionts in the deep terrestrial subsurface.</title>
        <authorList>
            <person name="Probst A.J."/>
            <person name="Ladd B."/>
            <person name="Jarett J.K."/>
            <person name="Geller-Mcgrath D.E."/>
            <person name="Sieber C.M.K."/>
            <person name="Emerson J.B."/>
            <person name="Anantharaman K."/>
            <person name="Thomas B.C."/>
            <person name="Malmstrom R."/>
            <person name="Stieglmeier M."/>
            <person name="Klingl A."/>
            <person name="Woyke T."/>
            <person name="Ryan C.M."/>
            <person name="Banfield J.F."/>
        </authorList>
    </citation>
    <scope>NUCLEOTIDE SEQUENCE [LARGE SCALE GENOMIC DNA]</scope>
</reference>
<accession>A0A2H0V7B2</accession>
<evidence type="ECO:0000313" key="1">
    <source>
        <dbReference type="EMBL" id="PIR94994.1"/>
    </source>
</evidence>
<dbReference type="EMBL" id="PFAN01000063">
    <property type="protein sequence ID" value="PIR94994.1"/>
    <property type="molecule type" value="Genomic_DNA"/>
</dbReference>
<dbReference type="Proteomes" id="UP000228614">
    <property type="component" value="Unassembled WGS sequence"/>
</dbReference>